<evidence type="ECO:0000313" key="11">
    <source>
        <dbReference type="EMBL" id="AZF84766.1"/>
    </source>
</evidence>
<evidence type="ECO:0000313" key="19">
    <source>
        <dbReference type="Proteomes" id="UP000275843"/>
    </source>
</evidence>
<dbReference type="AlphaFoldDB" id="A0A0E3MH93"/>
<dbReference type="Proteomes" id="UP000267993">
    <property type="component" value="Chromosome"/>
</dbReference>
<dbReference type="Proteomes" id="UP000278715">
    <property type="component" value="Chromosome"/>
</dbReference>
<dbReference type="EMBL" id="CP033238">
    <property type="protein sequence ID" value="AZF76971.1"/>
    <property type="molecule type" value="Genomic_DNA"/>
</dbReference>
<evidence type="ECO:0000313" key="12">
    <source>
        <dbReference type="Proteomes" id="UP000033057"/>
    </source>
</evidence>
<dbReference type="Proteomes" id="UP000275843">
    <property type="component" value="Chromosome"/>
</dbReference>
<organism evidence="4 14">
    <name type="scientific">Saccharolobus solfataricus</name>
    <name type="common">Sulfolobus solfataricus</name>
    <dbReference type="NCBI Taxonomy" id="2287"/>
    <lineage>
        <taxon>Archaea</taxon>
        <taxon>Thermoproteota</taxon>
        <taxon>Thermoprotei</taxon>
        <taxon>Sulfolobales</taxon>
        <taxon>Sulfolobaceae</taxon>
        <taxon>Saccharolobus</taxon>
    </lineage>
</organism>
<dbReference type="InterPro" id="IPR053857">
    <property type="entry name" value="Csx1_CARF"/>
</dbReference>
<dbReference type="Proteomes" id="UP000273194">
    <property type="component" value="Chromosome"/>
</dbReference>
<proteinExistence type="predicted"/>
<dbReference type="Proteomes" id="UP000269431">
    <property type="component" value="Chromosome"/>
</dbReference>
<dbReference type="InterPro" id="IPR013383">
    <property type="entry name" value="CRISPR-assoc_prot_DxTHG_CS"/>
</dbReference>
<dbReference type="EMBL" id="CP033240">
    <property type="protein sequence ID" value="AZF82181.1"/>
    <property type="molecule type" value="Genomic_DNA"/>
</dbReference>
<evidence type="ECO:0000313" key="17">
    <source>
        <dbReference type="Proteomes" id="UP000273194"/>
    </source>
</evidence>
<evidence type="ECO:0000313" key="14">
    <source>
        <dbReference type="Proteomes" id="UP000033106"/>
    </source>
</evidence>
<evidence type="ECO:0000259" key="1">
    <source>
        <dbReference type="Pfam" id="PF22230"/>
    </source>
</evidence>
<reference evidence="15 16" key="2">
    <citation type="journal article" date="2018" name="Proc. Natl. Acad. Sci. U.S.A.">
        <title>Nonmutational mechanism of inheritance in the Archaeon Sulfolobus solfataricus.</title>
        <authorList>
            <person name="Payne S."/>
            <person name="McCarthy S."/>
            <person name="Johnson T."/>
            <person name="North E."/>
            <person name="Blum P."/>
        </authorList>
    </citation>
    <scope>NUCLEOTIDE SEQUENCE [LARGE SCALE GENOMIC DNA]</scope>
    <source>
        <strain evidence="6 15">SARC-H</strain>
        <strain evidence="7 19">SARC-I</strain>
        <strain evidence="9 20">SARC-N</strain>
        <strain evidence="10 21">SARC-O</strain>
        <strain evidence="11 16">SUL120</strain>
        <strain evidence="5 17">SULG</strain>
        <strain evidence="8 18">SULM</strain>
    </source>
</reference>
<accession>A0A0E3KCS5</accession>
<dbReference type="EMBL" id="CP033237">
    <property type="protein sequence ID" value="AZF74348.1"/>
    <property type="molecule type" value="Genomic_DNA"/>
</dbReference>
<dbReference type="PANTHER" id="PTHR37169:SF1">
    <property type="entry name" value="CRISPR SYSTEM ENDORIBONUCLEASE CSX1"/>
    <property type="match status" value="1"/>
</dbReference>
<dbReference type="EMBL" id="CP033235">
    <property type="protein sequence ID" value="AZF69108.1"/>
    <property type="molecule type" value="Genomic_DNA"/>
</dbReference>
<dbReference type="EMBL" id="CP033236">
    <property type="protein sequence ID" value="AZF71728.1"/>
    <property type="molecule type" value="Genomic_DNA"/>
</dbReference>
<dbReference type="PATRIC" id="fig|2287.7.peg.2668"/>
<dbReference type="Proteomes" id="UP000033106">
    <property type="component" value="Chromosome"/>
</dbReference>
<evidence type="ECO:0000313" key="18">
    <source>
        <dbReference type="Proteomes" id="UP000273443"/>
    </source>
</evidence>
<dbReference type="PATRIC" id="fig|2287.6.peg.2670"/>
<evidence type="ECO:0000313" key="20">
    <source>
        <dbReference type="Proteomes" id="UP000278715"/>
    </source>
</evidence>
<dbReference type="KEGG" id="ssol:SULB_2516"/>
<evidence type="ECO:0000313" key="21">
    <source>
        <dbReference type="Proteomes" id="UP000282269"/>
    </source>
</evidence>
<dbReference type="Proteomes" id="UP000282269">
    <property type="component" value="Chromosome"/>
</dbReference>
<dbReference type="PANTHER" id="PTHR37169">
    <property type="entry name" value="CRISPR SYSTEM ENDORIBONUCLEASE CSX1-RELATED"/>
    <property type="match status" value="1"/>
</dbReference>
<dbReference type="EMBL" id="CP011056">
    <property type="protein sequence ID" value="AKA77337.1"/>
    <property type="molecule type" value="Genomic_DNA"/>
</dbReference>
<evidence type="ECO:0000313" key="13">
    <source>
        <dbReference type="Proteomes" id="UP000033085"/>
    </source>
</evidence>
<reference evidence="4" key="3">
    <citation type="submission" date="2018-10" db="EMBL/GenBank/DDBJ databases">
        <authorList>
            <person name="McCarthy S."/>
            <person name="Gradnigo J."/>
            <person name="Johnson T."/>
            <person name="Payne S."/>
            <person name="Lipzen A."/>
            <person name="Schackwitz W."/>
            <person name="Martin J."/>
            <person name="Moriyama E."/>
            <person name="Blum P."/>
        </authorList>
    </citation>
    <scope>NUCLEOTIDE SEQUENCE</scope>
    <source>
        <strain evidence="2">SARC-B</strain>
        <strain evidence="3">SARC-C</strain>
        <strain evidence="4">SULA</strain>
    </source>
</reference>
<evidence type="ECO:0000313" key="7">
    <source>
        <dbReference type="EMBL" id="AZF74348.1"/>
    </source>
</evidence>
<sequence length="241" mass="27860">MVVYVSTWGDPSGWFEVEYKRPDKEIKSFSTISTYDNASKIILIVQDSVLTPQSKPKNKVAENCSKLKTPSDYESWVNKVKEYISCIVENALNKEAANKTRIIVIPAVGKINDFNYGKIELKERELPSYLYAYIVETLLVQKLYEELKDADDDEIVLDTTHGVNYLPIIVFRVLYNLTSLLDLKFKVINYVPTNLYKEYTYMEIFKMEEKKNTFDLTQINVGLSDDPIKRIIIKSLKLNAP</sequence>
<dbReference type="Proteomes" id="UP000033085">
    <property type="component" value="Chromosome"/>
</dbReference>
<dbReference type="NCBIfam" id="TIGR02549">
    <property type="entry name" value="CRISPR_DxTHG"/>
    <property type="match status" value="1"/>
</dbReference>
<dbReference type="Proteomes" id="UP000273443">
    <property type="component" value="Chromosome"/>
</dbReference>
<name>A0A0E3MH93_SACSO</name>
<evidence type="ECO:0000313" key="16">
    <source>
        <dbReference type="Proteomes" id="UP000269431"/>
    </source>
</evidence>
<evidence type="ECO:0000313" key="2">
    <source>
        <dbReference type="EMBL" id="AKA74643.2"/>
    </source>
</evidence>
<dbReference type="RefSeq" id="WP_009992508.1">
    <property type="nucleotide sequence ID" value="NZ_CP011055.2"/>
</dbReference>
<feature type="domain" description="CRISPR system endoribonuclease Csx1 CARF" evidence="1">
    <location>
        <begin position="3"/>
        <end position="182"/>
    </location>
</feature>
<protein>
    <submittedName>
        <fullName evidence="4">CRISPR-associated DxTHG motif protein</fullName>
    </submittedName>
</protein>
<dbReference type="InterPro" id="IPR052875">
    <property type="entry name" value="CRISPR_assoc_ribonuclease"/>
</dbReference>
<dbReference type="Pfam" id="PF22230">
    <property type="entry name" value="Csx1_CARF"/>
    <property type="match status" value="1"/>
</dbReference>
<dbReference type="EMBL" id="CP011057">
    <property type="protein sequence ID" value="AKA80028.2"/>
    <property type="molecule type" value="Genomic_DNA"/>
</dbReference>
<reference evidence="12 13" key="1">
    <citation type="journal article" date="2015" name="Genome Announc.">
        <title>Complete Genome Sequence of Sulfolobus solfataricus Strain 98/2 and Evolved Derivatives.</title>
        <authorList>
            <person name="McCarthy S."/>
            <person name="Gradnigo J."/>
            <person name="Johnson T."/>
            <person name="Payne S."/>
            <person name="Lipzen A."/>
            <person name="Martin J."/>
            <person name="Schackwitz W."/>
            <person name="Moriyama E."/>
            <person name="Blum P."/>
        </authorList>
    </citation>
    <scope>NUCLEOTIDE SEQUENCE [LARGE SCALE GENOMIC DNA]</scope>
    <source>
        <strain evidence="12">98/2 SULC</strain>
        <strain evidence="2">SARC-B</strain>
        <strain evidence="3">SARC-C</strain>
        <strain evidence="4 14">SULA</strain>
        <strain evidence="13">SULB</strain>
    </source>
</reference>
<dbReference type="EMBL" id="CP033239">
    <property type="protein sequence ID" value="AZF79576.1"/>
    <property type="molecule type" value="Genomic_DNA"/>
</dbReference>
<gene>
    <name evidence="4" type="ORF">SULA_2513</name>
    <name evidence="2" type="ORF">SULB_2516</name>
    <name evidence="3" type="ORF">SULC_2511</name>
    <name evidence="5" type="ORF">SULG_12750</name>
    <name evidence="6" type="ORF">SULH_12750</name>
    <name evidence="7" type="ORF">SULI_12750</name>
    <name evidence="8" type="ORF">SULM_12740</name>
    <name evidence="9" type="ORF">SULN_12730</name>
    <name evidence="10" type="ORF">SULO_12750</name>
    <name evidence="11" type="ORF">SULZ_12725</name>
</gene>
<evidence type="ECO:0000313" key="5">
    <source>
        <dbReference type="EMBL" id="AZF69108.1"/>
    </source>
</evidence>
<dbReference type="SUPFAM" id="SSF160980">
    <property type="entry name" value="SSO1389-like"/>
    <property type="match status" value="1"/>
</dbReference>
<dbReference type="GeneID" id="44130463"/>
<evidence type="ECO:0000313" key="10">
    <source>
        <dbReference type="EMBL" id="AZF82181.1"/>
    </source>
</evidence>
<evidence type="ECO:0000313" key="15">
    <source>
        <dbReference type="Proteomes" id="UP000267993"/>
    </source>
</evidence>
<dbReference type="KEGG" id="ssof:SULC_2511"/>
<dbReference type="Proteomes" id="UP000033057">
    <property type="component" value="Chromosome"/>
</dbReference>
<evidence type="ECO:0000313" key="4">
    <source>
        <dbReference type="EMBL" id="AKA80028.2"/>
    </source>
</evidence>
<evidence type="ECO:0000313" key="8">
    <source>
        <dbReference type="EMBL" id="AZF76971.1"/>
    </source>
</evidence>
<dbReference type="KEGG" id="ssoa:SULA_2513"/>
<evidence type="ECO:0000313" key="3">
    <source>
        <dbReference type="EMBL" id="AKA77337.1"/>
    </source>
</evidence>
<dbReference type="Gene3D" id="3.40.50.10640">
    <property type="entry name" value="SSO1389-like"/>
    <property type="match status" value="1"/>
</dbReference>
<dbReference type="EMBL" id="CP011055">
    <property type="protein sequence ID" value="AKA74643.2"/>
    <property type="molecule type" value="Genomic_DNA"/>
</dbReference>
<evidence type="ECO:0000313" key="9">
    <source>
        <dbReference type="EMBL" id="AZF79576.1"/>
    </source>
</evidence>
<accession>A0A0E3MH93</accession>
<evidence type="ECO:0000313" key="6">
    <source>
        <dbReference type="EMBL" id="AZF71728.1"/>
    </source>
</evidence>
<dbReference type="EMBL" id="CP033241">
    <property type="protein sequence ID" value="AZF84766.1"/>
    <property type="molecule type" value="Genomic_DNA"/>
</dbReference>